<dbReference type="SUPFAM" id="SSF52540">
    <property type="entry name" value="P-loop containing nucleoside triphosphate hydrolases"/>
    <property type="match status" value="1"/>
</dbReference>
<dbReference type="GO" id="GO:0033202">
    <property type="term" value="C:DNA helicase complex"/>
    <property type="evidence" value="ECO:0007669"/>
    <property type="project" value="TreeGrafter"/>
</dbReference>
<name>A0A3B8WH22_MARNT</name>
<dbReference type="Gene3D" id="3.40.50.300">
    <property type="entry name" value="P-loop containing nucleotide triphosphate hydrolases"/>
    <property type="match status" value="1"/>
</dbReference>
<evidence type="ECO:0000256" key="5">
    <source>
        <dbReference type="ARBA" id="ARBA00034923"/>
    </source>
</evidence>
<protein>
    <recommendedName>
        <fullName evidence="5">DNA 3'-5' helicase II</fullName>
    </recommendedName>
</protein>
<evidence type="ECO:0000313" key="8">
    <source>
        <dbReference type="Proteomes" id="UP000261325"/>
    </source>
</evidence>
<evidence type="ECO:0000256" key="2">
    <source>
        <dbReference type="ARBA" id="ARBA00022801"/>
    </source>
</evidence>
<reference evidence="7 8" key="1">
    <citation type="journal article" date="2018" name="Nat. Biotechnol.">
        <title>A standardized bacterial taxonomy based on genome phylogeny substantially revises the tree of life.</title>
        <authorList>
            <person name="Parks D.H."/>
            <person name="Chuvochina M."/>
            <person name="Waite D.W."/>
            <person name="Rinke C."/>
            <person name="Skarshewski A."/>
            <person name="Chaumeil P.A."/>
            <person name="Hugenholtz P."/>
        </authorList>
    </citation>
    <scope>NUCLEOTIDE SEQUENCE [LARGE SCALE GENOMIC DNA]</scope>
    <source>
        <strain evidence="7">UBA9049</strain>
    </source>
</reference>
<keyword evidence="2" id="KW-0378">Hydrolase</keyword>
<dbReference type="GO" id="GO:0003677">
    <property type="term" value="F:DNA binding"/>
    <property type="evidence" value="ECO:0007669"/>
    <property type="project" value="InterPro"/>
</dbReference>
<proteinExistence type="predicted"/>
<evidence type="ECO:0000313" key="7">
    <source>
        <dbReference type="EMBL" id="HAC28756.1"/>
    </source>
</evidence>
<dbReference type="CDD" id="cd18807">
    <property type="entry name" value="SF1_C_UvrD"/>
    <property type="match status" value="1"/>
</dbReference>
<keyword evidence="3 7" id="KW-0347">Helicase</keyword>
<comment type="caution">
    <text evidence="7">The sequence shown here is derived from an EMBL/GenBank/DDBJ whole genome shotgun (WGS) entry which is preliminary data.</text>
</comment>
<dbReference type="InterPro" id="IPR014017">
    <property type="entry name" value="DNA_helicase_UvrD-like_C"/>
</dbReference>
<dbReference type="InterPro" id="IPR027417">
    <property type="entry name" value="P-loop_NTPase"/>
</dbReference>
<feature type="non-terminal residue" evidence="7">
    <location>
        <position position="83"/>
    </location>
</feature>
<organism evidence="7 8">
    <name type="scientific">Marinobacter nauticus</name>
    <name type="common">Marinobacter hydrocarbonoclasticus</name>
    <name type="synonym">Marinobacter aquaeolei</name>
    <dbReference type="NCBI Taxonomy" id="2743"/>
    <lineage>
        <taxon>Bacteria</taxon>
        <taxon>Pseudomonadati</taxon>
        <taxon>Pseudomonadota</taxon>
        <taxon>Gammaproteobacteria</taxon>
        <taxon>Pseudomonadales</taxon>
        <taxon>Marinobacteraceae</taxon>
        <taxon>Marinobacter</taxon>
    </lineage>
</organism>
<keyword evidence="1" id="KW-0547">Nucleotide-binding</keyword>
<keyword evidence="4" id="KW-0067">ATP-binding</keyword>
<accession>A0A3B8WH22</accession>
<evidence type="ECO:0000256" key="4">
    <source>
        <dbReference type="ARBA" id="ARBA00022840"/>
    </source>
</evidence>
<sequence>MTLHSAKGLEFPMVFLAGVEEGLFPHSMSLEEPGRMEEERRLAYVGITRAMKKLVLTYAESRRLYGQEKFHALSRFVREIPGD</sequence>
<dbReference type="PANTHER" id="PTHR11070:SF2">
    <property type="entry name" value="ATP-DEPENDENT DNA HELICASE SRS2"/>
    <property type="match status" value="1"/>
</dbReference>
<evidence type="ECO:0000256" key="3">
    <source>
        <dbReference type="ARBA" id="ARBA00022806"/>
    </source>
</evidence>
<dbReference type="Pfam" id="PF13361">
    <property type="entry name" value="UvrD_C"/>
    <property type="match status" value="1"/>
</dbReference>
<dbReference type="GO" id="GO:0016787">
    <property type="term" value="F:hydrolase activity"/>
    <property type="evidence" value="ECO:0007669"/>
    <property type="project" value="UniProtKB-KW"/>
</dbReference>
<dbReference type="GO" id="GO:0005829">
    <property type="term" value="C:cytosol"/>
    <property type="evidence" value="ECO:0007669"/>
    <property type="project" value="TreeGrafter"/>
</dbReference>
<gene>
    <name evidence="7" type="primary">uvrD</name>
    <name evidence="7" type="ORF">DCF82_13230</name>
</gene>
<dbReference type="EMBL" id="DLYI01000172">
    <property type="protein sequence ID" value="HAC28756.1"/>
    <property type="molecule type" value="Genomic_DNA"/>
</dbReference>
<dbReference type="InterPro" id="IPR000212">
    <property type="entry name" value="DNA_helicase_UvrD/REP"/>
</dbReference>
<dbReference type="AlphaFoldDB" id="A0A3B8WH22"/>
<dbReference type="PANTHER" id="PTHR11070">
    <property type="entry name" value="UVRD / RECB / PCRA DNA HELICASE FAMILY MEMBER"/>
    <property type="match status" value="1"/>
</dbReference>
<dbReference type="GO" id="GO:0000725">
    <property type="term" value="P:recombinational repair"/>
    <property type="evidence" value="ECO:0007669"/>
    <property type="project" value="TreeGrafter"/>
</dbReference>
<evidence type="ECO:0000256" key="1">
    <source>
        <dbReference type="ARBA" id="ARBA00022741"/>
    </source>
</evidence>
<dbReference type="GO" id="GO:0043138">
    <property type="term" value="F:3'-5' DNA helicase activity"/>
    <property type="evidence" value="ECO:0007669"/>
    <property type="project" value="TreeGrafter"/>
</dbReference>
<feature type="non-terminal residue" evidence="7">
    <location>
        <position position="1"/>
    </location>
</feature>
<dbReference type="GO" id="GO:0005524">
    <property type="term" value="F:ATP binding"/>
    <property type="evidence" value="ECO:0007669"/>
    <property type="project" value="UniProtKB-KW"/>
</dbReference>
<dbReference type="Proteomes" id="UP000261325">
    <property type="component" value="Unassembled WGS sequence"/>
</dbReference>
<feature type="domain" description="UvrD-like helicase C-terminal" evidence="6">
    <location>
        <begin position="1"/>
        <end position="60"/>
    </location>
</feature>
<evidence type="ECO:0000259" key="6">
    <source>
        <dbReference type="Pfam" id="PF13361"/>
    </source>
</evidence>